<dbReference type="EMBL" id="PRLP01000023">
    <property type="protein sequence ID" value="PPC77934.1"/>
    <property type="molecule type" value="Genomic_DNA"/>
</dbReference>
<organism evidence="1 2">
    <name type="scientific">Proteobacteria bacterium 228</name>
    <dbReference type="NCBI Taxonomy" id="2083153"/>
    <lineage>
        <taxon>Bacteria</taxon>
        <taxon>Pseudomonadati</taxon>
        <taxon>Pseudomonadota</taxon>
    </lineage>
</organism>
<evidence type="ECO:0000313" key="2">
    <source>
        <dbReference type="Proteomes" id="UP000238196"/>
    </source>
</evidence>
<gene>
    <name evidence="1" type="ORF">C4K68_07765</name>
</gene>
<protein>
    <submittedName>
        <fullName evidence="1">Uncharacterized protein</fullName>
    </submittedName>
</protein>
<sequence length="73" mass="7564">MAAATTTPASSKIRMLVQAESRDVHGEKVIYPKGRVFTPTEAERKELAGLFEPVATASDDSTDAVATGAAGAD</sequence>
<reference evidence="1 2" key="1">
    <citation type="submission" date="2018-02" db="EMBL/GenBank/DDBJ databases">
        <title>novel marine gammaproteobacteria from coastal saline agro ecosystem.</title>
        <authorList>
            <person name="Krishnan R."/>
            <person name="Ramesh Kumar N."/>
        </authorList>
    </citation>
    <scope>NUCLEOTIDE SEQUENCE [LARGE SCALE GENOMIC DNA]</scope>
    <source>
        <strain evidence="1 2">228</strain>
    </source>
</reference>
<evidence type="ECO:0000313" key="1">
    <source>
        <dbReference type="EMBL" id="PPC77934.1"/>
    </source>
</evidence>
<name>A0A2S5KSW7_9PROT</name>
<accession>A0A2S5KSW7</accession>
<dbReference type="Proteomes" id="UP000238196">
    <property type="component" value="Unassembled WGS sequence"/>
</dbReference>
<dbReference type="AlphaFoldDB" id="A0A2S5KSW7"/>
<proteinExistence type="predicted"/>
<comment type="caution">
    <text evidence="1">The sequence shown here is derived from an EMBL/GenBank/DDBJ whole genome shotgun (WGS) entry which is preliminary data.</text>
</comment>